<dbReference type="Pfam" id="PF17765">
    <property type="entry name" value="MLTR_LBD"/>
    <property type="match status" value="1"/>
</dbReference>
<dbReference type="EMBL" id="JARAWC010000090">
    <property type="protein sequence ID" value="MDX2967247.1"/>
    <property type="molecule type" value="Genomic_DNA"/>
</dbReference>
<keyword evidence="4" id="KW-1185">Reference proteome</keyword>
<dbReference type="SMART" id="SM00530">
    <property type="entry name" value="HTH_XRE"/>
    <property type="match status" value="1"/>
</dbReference>
<dbReference type="RefSeq" id="WP_010352702.1">
    <property type="nucleotide sequence ID" value="NZ_CP122369.1"/>
</dbReference>
<proteinExistence type="predicted"/>
<dbReference type="Pfam" id="PF13560">
    <property type="entry name" value="HTH_31"/>
    <property type="match status" value="1"/>
</dbReference>
<reference evidence="2 4" key="1">
    <citation type="journal article" date="2023" name="Microb. Genom.">
        <title>Mesoterricola silvestris gen. nov., sp. nov., Mesoterricola sediminis sp. nov., Geothrix oryzae sp. nov., Geothrix edaphica sp. nov., Geothrix rubra sp. nov., and Geothrix limicola sp. nov., six novel members of Acidobacteriota isolated from soils.</title>
        <authorList>
            <person name="Weisberg A.J."/>
            <person name="Pearce E."/>
            <person name="Kramer C.G."/>
            <person name="Chang J.H."/>
            <person name="Clarke C.R."/>
        </authorList>
    </citation>
    <scope>NUCLEOTIDE SEQUENCE</scope>
    <source>
        <strain evidence="3 4">NB05-1H</strain>
        <strain evidence="2">NRRL_B-16521</strain>
    </source>
</reference>
<dbReference type="Gene3D" id="3.30.450.180">
    <property type="match status" value="1"/>
</dbReference>
<dbReference type="Proteomes" id="UP001282288">
    <property type="component" value="Unassembled WGS sequence"/>
</dbReference>
<dbReference type="EMBL" id="JARAWP010000013">
    <property type="protein sequence ID" value="MDX3020602.1"/>
    <property type="molecule type" value="Genomic_DNA"/>
</dbReference>
<dbReference type="SUPFAM" id="SSF47413">
    <property type="entry name" value="lambda repressor-like DNA-binding domains"/>
    <property type="match status" value="1"/>
</dbReference>
<comment type="caution">
    <text evidence="2">The sequence shown here is derived from an EMBL/GenBank/DDBJ whole genome shotgun (WGS) entry which is preliminary data.</text>
</comment>
<accession>A0AAP6ELF3</accession>
<evidence type="ECO:0000313" key="4">
    <source>
        <dbReference type="Proteomes" id="UP001272987"/>
    </source>
</evidence>
<dbReference type="Proteomes" id="UP001272987">
    <property type="component" value="Unassembled WGS sequence"/>
</dbReference>
<evidence type="ECO:0000313" key="3">
    <source>
        <dbReference type="EMBL" id="MDX3020602.1"/>
    </source>
</evidence>
<dbReference type="PROSITE" id="PS50943">
    <property type="entry name" value="HTH_CROC1"/>
    <property type="match status" value="1"/>
</dbReference>
<dbReference type="Gene3D" id="1.10.260.40">
    <property type="entry name" value="lambda repressor-like DNA-binding domains"/>
    <property type="match status" value="1"/>
</dbReference>
<dbReference type="InterPro" id="IPR041413">
    <property type="entry name" value="MLTR_LBD"/>
</dbReference>
<sequence length="284" mass="31329">MTTSARRDELGAFLKARRAELSPGAVGLPETGGRRRVHGLRREEVAVLAAISTDYYTRLEQGRMQASAPVLDTLGRVLNLDDDQRAYLLELAGRPAACPPRRTAQKVQPRLRRLLADLGTTPGIVLGRRMDILAWNPLAAALITDFSKVPQKHRNYIRLLFTEPAMRELYADWENVAHACVAQLRREAARDSGSPRLAGLVGELSVRDADFRSWWAAHHVAARGVGTKVLRHPVVGELTLDWDTLAPTVDADQHLVVWTAEPGSPSHDALRILASWADGVTLEP</sequence>
<dbReference type="InterPro" id="IPR001387">
    <property type="entry name" value="Cro/C1-type_HTH"/>
</dbReference>
<dbReference type="AlphaFoldDB" id="A0AAP6ELF3"/>
<organism evidence="2 5">
    <name type="scientific">Streptomyces acidiscabies</name>
    <dbReference type="NCBI Taxonomy" id="42234"/>
    <lineage>
        <taxon>Bacteria</taxon>
        <taxon>Bacillati</taxon>
        <taxon>Actinomycetota</taxon>
        <taxon>Actinomycetes</taxon>
        <taxon>Kitasatosporales</taxon>
        <taxon>Streptomycetaceae</taxon>
        <taxon>Streptomyces</taxon>
    </lineage>
</organism>
<evidence type="ECO:0000313" key="5">
    <source>
        <dbReference type="Proteomes" id="UP001282288"/>
    </source>
</evidence>
<protein>
    <submittedName>
        <fullName evidence="2">Helix-turn-helix domain-containing protein</fullName>
    </submittedName>
</protein>
<dbReference type="PANTHER" id="PTHR35010">
    <property type="entry name" value="BLL4672 PROTEIN-RELATED"/>
    <property type="match status" value="1"/>
</dbReference>
<dbReference type="CDD" id="cd00093">
    <property type="entry name" value="HTH_XRE"/>
    <property type="match status" value="1"/>
</dbReference>
<evidence type="ECO:0000259" key="1">
    <source>
        <dbReference type="PROSITE" id="PS50943"/>
    </source>
</evidence>
<dbReference type="GO" id="GO:0003677">
    <property type="term" value="F:DNA binding"/>
    <property type="evidence" value="ECO:0007669"/>
    <property type="project" value="InterPro"/>
</dbReference>
<name>A0AAP6ELF3_9ACTN</name>
<dbReference type="PANTHER" id="PTHR35010:SF2">
    <property type="entry name" value="BLL4672 PROTEIN"/>
    <property type="match status" value="1"/>
</dbReference>
<dbReference type="InterPro" id="IPR010982">
    <property type="entry name" value="Lambda_DNA-bd_dom_sf"/>
</dbReference>
<feature type="domain" description="HTH cro/C1-type" evidence="1">
    <location>
        <begin position="35"/>
        <end position="85"/>
    </location>
</feature>
<evidence type="ECO:0000313" key="2">
    <source>
        <dbReference type="EMBL" id="MDX2967247.1"/>
    </source>
</evidence>
<dbReference type="GeneID" id="69810317"/>
<gene>
    <name evidence="2" type="ORF">PV399_47275</name>
    <name evidence="3" type="ORF">PV666_22310</name>
</gene>